<dbReference type="AlphaFoldDB" id="A0A1H2SR99"/>
<gene>
    <name evidence="2" type="ORF">SAMN04488001_0907</name>
</gene>
<evidence type="ECO:0000313" key="3">
    <source>
        <dbReference type="Proteomes" id="UP000199441"/>
    </source>
</evidence>
<keyword evidence="3" id="KW-1185">Reference proteome</keyword>
<proteinExistence type="predicted"/>
<dbReference type="Proteomes" id="UP000199441">
    <property type="component" value="Unassembled WGS sequence"/>
</dbReference>
<organism evidence="2 3">
    <name type="scientific">Litoreibacter albidus</name>
    <dbReference type="NCBI Taxonomy" id="670155"/>
    <lineage>
        <taxon>Bacteria</taxon>
        <taxon>Pseudomonadati</taxon>
        <taxon>Pseudomonadota</taxon>
        <taxon>Alphaproteobacteria</taxon>
        <taxon>Rhodobacterales</taxon>
        <taxon>Roseobacteraceae</taxon>
        <taxon>Litoreibacter</taxon>
    </lineage>
</organism>
<feature type="transmembrane region" description="Helical" evidence="1">
    <location>
        <begin position="18"/>
        <end position="36"/>
    </location>
</feature>
<keyword evidence="1" id="KW-0472">Membrane</keyword>
<dbReference type="EMBL" id="FNOI01000001">
    <property type="protein sequence ID" value="SDW34146.1"/>
    <property type="molecule type" value="Genomic_DNA"/>
</dbReference>
<accession>A0A1H2SR99</accession>
<name>A0A1H2SR99_9RHOB</name>
<sequence length="174" mass="18069">MNGYAIMGPAALGGPPGWALWAIGGTIITVGTVLLGNEVYQATRAEPRAEPRAPAVPTTDTCATGNCPRPYSVRVHAQGMDCGGTSGSTIGAPAFVSTTPIPAATAIGLSQATWAMLGRRQRSIRTQAKVRLERYVLARPPAGYLGEKTFAASDPSGGKRYDVDSYGSTPNFIA</sequence>
<keyword evidence="1" id="KW-1133">Transmembrane helix</keyword>
<keyword evidence="1" id="KW-0812">Transmembrane</keyword>
<reference evidence="3" key="1">
    <citation type="submission" date="2016-10" db="EMBL/GenBank/DDBJ databases">
        <authorList>
            <person name="Varghese N."/>
            <person name="Submissions S."/>
        </authorList>
    </citation>
    <scope>NUCLEOTIDE SEQUENCE [LARGE SCALE GENOMIC DNA]</scope>
    <source>
        <strain evidence="3">DSM 26922</strain>
    </source>
</reference>
<evidence type="ECO:0000313" key="2">
    <source>
        <dbReference type="EMBL" id="SDW34146.1"/>
    </source>
</evidence>
<evidence type="ECO:0000256" key="1">
    <source>
        <dbReference type="SAM" id="Phobius"/>
    </source>
</evidence>
<protein>
    <submittedName>
        <fullName evidence="2">Uncharacterized protein</fullName>
    </submittedName>
</protein>